<sequence>MGEHKLSNLYPFSSERNISINTENGKRDSVDLTMNGDYNTVTDLLLEESKTKMEYITKGRTEDGRVRQGILRVKNNGIQAAKNEGKLVSSEALAKSDESAGDGKERKYLEGTNINEKKKKRVRFCLDNIMSTKNNASSKQTRLRDSACYETRKYRSNVVSSYERRKSAERNRFLQRRKEIKKRNEYKKNQREKRSKRINKRQGPKKPIREGAIDSKGNKDEEERIFDAAN</sequence>
<dbReference type="Proteomes" id="UP000078560">
    <property type="component" value="Unassembled WGS sequence"/>
</dbReference>
<feature type="compositionally biased region" description="Basic and acidic residues" evidence="1">
    <location>
        <begin position="162"/>
        <end position="172"/>
    </location>
</feature>
<organism evidence="2 3">
    <name type="scientific">Plasmodium ovale curtisi</name>
    <dbReference type="NCBI Taxonomy" id="864141"/>
    <lineage>
        <taxon>Eukaryota</taxon>
        <taxon>Sar</taxon>
        <taxon>Alveolata</taxon>
        <taxon>Apicomplexa</taxon>
        <taxon>Aconoidasida</taxon>
        <taxon>Haemosporida</taxon>
        <taxon>Plasmodiidae</taxon>
        <taxon>Plasmodium</taxon>
        <taxon>Plasmodium (Plasmodium)</taxon>
    </lineage>
</organism>
<dbReference type="AlphaFoldDB" id="A0A1A8WPL0"/>
<name>A0A1A8WPL0_PLAOA</name>
<feature type="region of interest" description="Disordered" evidence="1">
    <location>
        <begin position="159"/>
        <end position="230"/>
    </location>
</feature>
<feature type="compositionally biased region" description="Basic and acidic residues" evidence="1">
    <location>
        <begin position="207"/>
        <end position="230"/>
    </location>
</feature>
<evidence type="ECO:0000256" key="1">
    <source>
        <dbReference type="SAM" id="MobiDB-lite"/>
    </source>
</evidence>
<gene>
    <name evidence="2" type="ORF">POVCU2_0079950</name>
</gene>
<dbReference type="EMBL" id="FLQU01001489">
    <property type="protein sequence ID" value="SBS93258.1"/>
    <property type="molecule type" value="Genomic_DNA"/>
</dbReference>
<feature type="compositionally biased region" description="Basic residues" evidence="1">
    <location>
        <begin position="190"/>
        <end position="206"/>
    </location>
</feature>
<accession>A0A1A8WPL0</accession>
<reference evidence="3" key="1">
    <citation type="submission" date="2016-05" db="EMBL/GenBank/DDBJ databases">
        <authorList>
            <person name="Naeem Raeece"/>
        </authorList>
    </citation>
    <scope>NUCLEOTIDE SEQUENCE [LARGE SCALE GENOMIC DNA]</scope>
</reference>
<evidence type="ECO:0000313" key="2">
    <source>
        <dbReference type="EMBL" id="SBS93258.1"/>
    </source>
</evidence>
<proteinExistence type="predicted"/>
<evidence type="ECO:0000313" key="3">
    <source>
        <dbReference type="Proteomes" id="UP000078560"/>
    </source>
</evidence>
<protein>
    <submittedName>
        <fullName evidence="2">Uncharacterized protein</fullName>
    </submittedName>
</protein>